<feature type="region of interest" description="Disordered" evidence="1">
    <location>
        <begin position="42"/>
        <end position="69"/>
    </location>
</feature>
<dbReference type="PANTHER" id="PTHR46328:SF27">
    <property type="entry name" value="OS12G0287500 PROTEIN"/>
    <property type="match status" value="1"/>
</dbReference>
<dbReference type="Proteomes" id="UP000596660">
    <property type="component" value="Unplaced"/>
</dbReference>
<dbReference type="Pfam" id="PF03101">
    <property type="entry name" value="FAR1"/>
    <property type="match status" value="1"/>
</dbReference>
<proteinExistence type="predicted"/>
<dbReference type="OrthoDB" id="1725351at2759"/>
<dbReference type="Gramene" id="AUR62035340-RA">
    <property type="protein sequence ID" value="AUR62035340-RA:cds"/>
    <property type="gene ID" value="AUR62035340"/>
</dbReference>
<organism evidence="3 4">
    <name type="scientific">Chenopodium quinoa</name>
    <name type="common">Quinoa</name>
    <dbReference type="NCBI Taxonomy" id="63459"/>
    <lineage>
        <taxon>Eukaryota</taxon>
        <taxon>Viridiplantae</taxon>
        <taxon>Streptophyta</taxon>
        <taxon>Embryophyta</taxon>
        <taxon>Tracheophyta</taxon>
        <taxon>Spermatophyta</taxon>
        <taxon>Magnoliopsida</taxon>
        <taxon>eudicotyledons</taxon>
        <taxon>Gunneridae</taxon>
        <taxon>Pentapetalae</taxon>
        <taxon>Caryophyllales</taxon>
        <taxon>Chenopodiaceae</taxon>
        <taxon>Chenopodioideae</taxon>
        <taxon>Atripliceae</taxon>
        <taxon>Chenopodium</taxon>
    </lineage>
</organism>
<evidence type="ECO:0000259" key="2">
    <source>
        <dbReference type="Pfam" id="PF03101"/>
    </source>
</evidence>
<evidence type="ECO:0000313" key="3">
    <source>
        <dbReference type="EnsemblPlants" id="AUR62035340-RA:cds"/>
    </source>
</evidence>
<evidence type="ECO:0000256" key="1">
    <source>
        <dbReference type="SAM" id="MobiDB-lite"/>
    </source>
</evidence>
<keyword evidence="4" id="KW-1185">Reference proteome</keyword>
<reference evidence="3" key="2">
    <citation type="submission" date="2021-03" db="UniProtKB">
        <authorList>
            <consortium name="EnsemblPlants"/>
        </authorList>
    </citation>
    <scope>IDENTIFICATION</scope>
</reference>
<dbReference type="AlphaFoldDB" id="A0A803MUB8"/>
<accession>A0A803MUB8</accession>
<dbReference type="GeneID" id="110692574"/>
<feature type="domain" description="FAR1" evidence="2">
    <location>
        <begin position="92"/>
        <end position="169"/>
    </location>
</feature>
<gene>
    <name evidence="3" type="primary">LOC110692574</name>
</gene>
<dbReference type="EnsemblPlants" id="AUR62035340-RA">
    <property type="protein sequence ID" value="AUR62035340-RA:cds"/>
    <property type="gene ID" value="AUR62035340"/>
</dbReference>
<reference evidence="3" key="1">
    <citation type="journal article" date="2017" name="Nature">
        <title>The genome of Chenopodium quinoa.</title>
        <authorList>
            <person name="Jarvis D.E."/>
            <person name="Ho Y.S."/>
            <person name="Lightfoot D.J."/>
            <person name="Schmoeckel S.M."/>
            <person name="Li B."/>
            <person name="Borm T.J.A."/>
            <person name="Ohyanagi H."/>
            <person name="Mineta K."/>
            <person name="Michell C.T."/>
            <person name="Saber N."/>
            <person name="Kharbatia N.M."/>
            <person name="Rupper R.R."/>
            <person name="Sharp A.R."/>
            <person name="Dally N."/>
            <person name="Boughton B.A."/>
            <person name="Woo Y.H."/>
            <person name="Gao G."/>
            <person name="Schijlen E.G.W.M."/>
            <person name="Guo X."/>
            <person name="Momin A.A."/>
            <person name="Negrao S."/>
            <person name="Al-Babili S."/>
            <person name="Gehring C."/>
            <person name="Roessner U."/>
            <person name="Jung C."/>
            <person name="Murphy K."/>
            <person name="Arold S.T."/>
            <person name="Gojobori T."/>
            <person name="van der Linden C.G."/>
            <person name="van Loo E.N."/>
            <person name="Jellen E.N."/>
            <person name="Maughan P.J."/>
            <person name="Tester M."/>
        </authorList>
    </citation>
    <scope>NUCLEOTIDE SEQUENCE [LARGE SCALE GENOMIC DNA]</scope>
    <source>
        <strain evidence="3">cv. PI 614886</strain>
    </source>
</reference>
<dbReference type="RefSeq" id="XP_021725302.1">
    <property type="nucleotide sequence ID" value="XM_021869610.1"/>
</dbReference>
<sequence length="180" mass="20616">MAESSEYFQPEESENFQPMLEIFPESQESMEIEEIGDSLMNLGIDNRNNNELPESSKSTMTEESKHDDQHELDYTGCLVGFTAKTLNEIYEVYQKHAFAIGFGVRQSTTRYTQGEPKTIKGKDFVCSKEGFRVKPKVRKTPPPPNQKQKRVKQVPITRTSCKAFIRAKKIVMVCLKLKSI</sequence>
<feature type="compositionally biased region" description="Basic and acidic residues" evidence="1">
    <location>
        <begin position="60"/>
        <end position="69"/>
    </location>
</feature>
<protein>
    <recommendedName>
        <fullName evidence="2">FAR1 domain-containing protein</fullName>
    </recommendedName>
</protein>
<dbReference type="InterPro" id="IPR004330">
    <property type="entry name" value="FAR1_DNA_bnd_dom"/>
</dbReference>
<dbReference type="PANTHER" id="PTHR46328">
    <property type="entry name" value="FAR-RED IMPAIRED RESPONSIVE (FAR1) FAMILY PROTEIN-RELATED"/>
    <property type="match status" value="1"/>
</dbReference>
<name>A0A803MUB8_CHEQI</name>
<dbReference type="KEGG" id="cqi:110692574"/>
<evidence type="ECO:0000313" key="4">
    <source>
        <dbReference type="Proteomes" id="UP000596660"/>
    </source>
</evidence>